<feature type="compositionally biased region" description="Basic and acidic residues" evidence="8">
    <location>
        <begin position="477"/>
        <end position="492"/>
    </location>
</feature>
<dbReference type="STRING" id="1603886.GCA_001895165_00210"/>
<feature type="transmembrane region" description="Helical" evidence="9">
    <location>
        <begin position="54"/>
        <end position="79"/>
    </location>
</feature>
<gene>
    <name evidence="10" type="ORF">BLEM_1470</name>
</gene>
<comment type="caution">
    <text evidence="10">The sequence shown here is derived from an EMBL/GenBank/DDBJ whole genome shotgun (WGS) entry which is preliminary data.</text>
</comment>
<organism evidence="10 11">
    <name type="scientific">Bifidobacterium lemurum</name>
    <dbReference type="NCBI Taxonomy" id="1603886"/>
    <lineage>
        <taxon>Bacteria</taxon>
        <taxon>Bacillati</taxon>
        <taxon>Actinomycetota</taxon>
        <taxon>Actinomycetes</taxon>
        <taxon>Bifidobacteriales</taxon>
        <taxon>Bifidobacteriaceae</taxon>
        <taxon>Bifidobacterium</taxon>
    </lineage>
</organism>
<dbReference type="EMBL" id="MWWX01000010">
    <property type="protein sequence ID" value="OZG61258.1"/>
    <property type="molecule type" value="Genomic_DNA"/>
</dbReference>
<dbReference type="Proteomes" id="UP000216352">
    <property type="component" value="Unassembled WGS sequence"/>
</dbReference>
<evidence type="ECO:0000256" key="4">
    <source>
        <dbReference type="ARBA" id="ARBA00022475"/>
    </source>
</evidence>
<evidence type="ECO:0000313" key="11">
    <source>
        <dbReference type="Proteomes" id="UP000216352"/>
    </source>
</evidence>
<keyword evidence="7 9" id="KW-0472">Membrane</keyword>
<keyword evidence="3" id="KW-0813">Transport</keyword>
<comment type="similarity">
    <text evidence="2">Belongs to the autoinducer-2 exporter (AI-2E) (TC 2.A.86) family.</text>
</comment>
<evidence type="ECO:0000256" key="9">
    <source>
        <dbReference type="SAM" id="Phobius"/>
    </source>
</evidence>
<evidence type="ECO:0000256" key="1">
    <source>
        <dbReference type="ARBA" id="ARBA00004651"/>
    </source>
</evidence>
<protein>
    <submittedName>
        <fullName evidence="10">AI-2E family transporter</fullName>
    </submittedName>
</protein>
<dbReference type="AlphaFoldDB" id="A0A261FQ91"/>
<dbReference type="PANTHER" id="PTHR21716:SF53">
    <property type="entry name" value="PERMEASE PERM-RELATED"/>
    <property type="match status" value="1"/>
</dbReference>
<proteinExistence type="inferred from homology"/>
<comment type="subcellular location">
    <subcellularLocation>
        <location evidence="1">Cell membrane</location>
        <topology evidence="1">Multi-pass membrane protein</topology>
    </subcellularLocation>
</comment>
<feature type="transmembrane region" description="Helical" evidence="9">
    <location>
        <begin position="214"/>
        <end position="238"/>
    </location>
</feature>
<evidence type="ECO:0000256" key="3">
    <source>
        <dbReference type="ARBA" id="ARBA00022448"/>
    </source>
</evidence>
<keyword evidence="4" id="KW-1003">Cell membrane</keyword>
<keyword evidence="6 9" id="KW-1133">Transmembrane helix</keyword>
<evidence type="ECO:0000313" key="10">
    <source>
        <dbReference type="EMBL" id="OZG61258.1"/>
    </source>
</evidence>
<name>A0A261FQ91_9BIFI</name>
<evidence type="ECO:0000256" key="6">
    <source>
        <dbReference type="ARBA" id="ARBA00022989"/>
    </source>
</evidence>
<dbReference type="RefSeq" id="WP_094725372.1">
    <property type="nucleotide sequence ID" value="NZ_BDIS01000001.1"/>
</dbReference>
<dbReference type="PANTHER" id="PTHR21716">
    <property type="entry name" value="TRANSMEMBRANE PROTEIN"/>
    <property type="match status" value="1"/>
</dbReference>
<evidence type="ECO:0000256" key="2">
    <source>
        <dbReference type="ARBA" id="ARBA00009773"/>
    </source>
</evidence>
<feature type="region of interest" description="Disordered" evidence="8">
    <location>
        <begin position="446"/>
        <end position="506"/>
    </location>
</feature>
<dbReference type="GO" id="GO:0055085">
    <property type="term" value="P:transmembrane transport"/>
    <property type="evidence" value="ECO:0007669"/>
    <property type="project" value="TreeGrafter"/>
</dbReference>
<sequence length="506" mass="55336">MSINDEDNERIDFASVFPSKGDARRPPEWFGRALLYTAIAVFLAYFVWRSWSKIDYIVLDVVISIFIALAVEPMVVALVRHGWKRGVASASALLLLCVAIVGLLALFGNMFVQQVVGMVRGMPALYQQIADLVAQYTTFRLPEIDSLGTEIIKNLQTSWVTDFAGQALNTTMGVFSVLIDLLTVLMVTFYVSAAGPKMRRSLCQWMGPSQQRRFLLVWTIVQEQISGFLFSRSILALINATCTGIFLEVIHVPYWLPLAIFCGLVSQFIPVVGTYVGGALPVLFAWSNNGVPAALAVLVFIVVYQQIENMILSPKISQRTMDLNEAVAFLAVLLFGSLFGALGAFLALPITASLQAVFRAYTKRYELVDSPLMNDPEPVKKSKVVEAGEVIADHVIKPVAEHMPRAAKSTAGRVPINDELRRLQEQIYNIASSDDGDDEDSATVAIPKNVLSGQERRPLAGADENEGGIVDGDESGAEDRGRSDVDGREDGSGARSADGNPRAGWR</sequence>
<dbReference type="Pfam" id="PF01594">
    <property type="entry name" value="AI-2E_transport"/>
    <property type="match status" value="1"/>
</dbReference>
<dbReference type="GO" id="GO:0005886">
    <property type="term" value="C:plasma membrane"/>
    <property type="evidence" value="ECO:0007669"/>
    <property type="project" value="UniProtKB-SubCell"/>
</dbReference>
<dbReference type="InterPro" id="IPR002549">
    <property type="entry name" value="AI-2E-like"/>
</dbReference>
<keyword evidence="11" id="KW-1185">Reference proteome</keyword>
<evidence type="ECO:0000256" key="8">
    <source>
        <dbReference type="SAM" id="MobiDB-lite"/>
    </source>
</evidence>
<feature type="transmembrane region" description="Helical" evidence="9">
    <location>
        <begin position="258"/>
        <end position="283"/>
    </location>
</feature>
<keyword evidence="5 9" id="KW-0812">Transmembrane</keyword>
<reference evidence="10 11" key="1">
    <citation type="journal article" date="2017" name="BMC Genomics">
        <title>Comparative genomic and phylogenomic analyses of the Bifidobacteriaceae family.</title>
        <authorList>
            <person name="Lugli G.A."/>
            <person name="Milani C."/>
            <person name="Turroni F."/>
            <person name="Duranti S."/>
            <person name="Mancabelli L."/>
            <person name="Mangifesta M."/>
            <person name="Ferrario C."/>
            <person name="Modesto M."/>
            <person name="Mattarelli P."/>
            <person name="Jiri K."/>
            <person name="van Sinderen D."/>
            <person name="Ventura M."/>
        </authorList>
    </citation>
    <scope>NUCLEOTIDE SEQUENCE [LARGE SCALE GENOMIC DNA]</scope>
    <source>
        <strain evidence="10 11">DSM 28807</strain>
    </source>
</reference>
<feature type="transmembrane region" description="Helical" evidence="9">
    <location>
        <begin position="290"/>
        <end position="307"/>
    </location>
</feature>
<feature type="transmembrane region" description="Helical" evidence="9">
    <location>
        <begin position="91"/>
        <end position="112"/>
    </location>
</feature>
<evidence type="ECO:0000256" key="5">
    <source>
        <dbReference type="ARBA" id="ARBA00022692"/>
    </source>
</evidence>
<evidence type="ECO:0000256" key="7">
    <source>
        <dbReference type="ARBA" id="ARBA00023136"/>
    </source>
</evidence>
<feature type="transmembrane region" description="Helical" evidence="9">
    <location>
        <begin position="327"/>
        <end position="354"/>
    </location>
</feature>
<feature type="transmembrane region" description="Helical" evidence="9">
    <location>
        <begin position="29"/>
        <end position="48"/>
    </location>
</feature>
<accession>A0A261FQ91</accession>
<feature type="transmembrane region" description="Helical" evidence="9">
    <location>
        <begin position="172"/>
        <end position="193"/>
    </location>
</feature>
<feature type="compositionally biased region" description="Acidic residues" evidence="8">
    <location>
        <begin position="463"/>
        <end position="476"/>
    </location>
</feature>